<dbReference type="CDD" id="cd04907">
    <property type="entry name" value="ACT_ThrD-I_2"/>
    <property type="match status" value="1"/>
</dbReference>
<evidence type="ECO:0000256" key="12">
    <source>
        <dbReference type="RuleBase" id="RU362012"/>
    </source>
</evidence>
<dbReference type="GO" id="GO:0006565">
    <property type="term" value="P:L-serine catabolic process"/>
    <property type="evidence" value="ECO:0007669"/>
    <property type="project" value="TreeGrafter"/>
</dbReference>
<dbReference type="Pfam" id="PF00291">
    <property type="entry name" value="PALP"/>
    <property type="match status" value="1"/>
</dbReference>
<sequence>MTAVPTPSPLSPHSLTPADYLTRILNARVYDVAIESPLERARNLSERLGNTVLLKREDQQPVFSFKLRGAYNKMAHLSAEQLARGVICASAGNHAQGVAMSARKLGTTAVVVMPTTTPRLKIDAVRGFGGDVVLHGESYSDAYQHAALLEQARGLTFVHPFDDPDVIAGQGTIAMEILRQVQGIGQGPGSDRLDAVFVAIGGGGLVSGVANYIKAVRPGVKVIGVQMNDSDAMMQSVAAGHRVTLPDVGLFSDGTAVKLVGAETFRIAASGLVDGFVTVDTDAVCAAIKDVFVDTRSIVEPAGALAVAAIKQYVATHGTTGETYAAVLCGANMNFDRLRFVAERAEVGEEREALFAVTVPEERGSFRRFCESIGTLQGGPRNVTEFNYRMAGPSEAHVFVGLTTVARGESVRIAAHFGALGFPALDLTHDEMAKEHLRHLVGGRVPVDAADAGASERLLRFVFPERPGALLKFLHLMRPNWNISLFHYRHQGADYGRILVGLQVPAEDDAAFAAFLADLGYPWIEETANPAYRLFLR</sequence>
<keyword evidence="8 12" id="KW-0663">Pyridoxal phosphate</keyword>
<dbReference type="RefSeq" id="WP_110466136.1">
    <property type="nucleotide sequence ID" value="NZ_JAMOFZ010000017.1"/>
</dbReference>
<dbReference type="CDD" id="cd04906">
    <property type="entry name" value="ACT_ThrD-I_1"/>
    <property type="match status" value="1"/>
</dbReference>
<comment type="pathway">
    <text evidence="3 12">Amino-acid biosynthesis; L-isoleucine biosynthesis; 2-oxobutanoate from L-threonine: step 1/1.</text>
</comment>
<protein>
    <recommendedName>
        <fullName evidence="12">L-threonine dehydratase</fullName>
        <ecNumber evidence="12">4.3.1.19</ecNumber>
    </recommendedName>
    <alternativeName>
        <fullName evidence="12">Threonine deaminase</fullName>
    </alternativeName>
</protein>
<dbReference type="NCBIfam" id="NF006674">
    <property type="entry name" value="PRK09224.1"/>
    <property type="match status" value="1"/>
</dbReference>
<evidence type="ECO:0000256" key="6">
    <source>
        <dbReference type="ARBA" id="ARBA00022624"/>
    </source>
</evidence>
<comment type="caution">
    <text evidence="14">The sequence shown here is derived from an EMBL/GenBank/DDBJ whole genome shotgun (WGS) entry which is preliminary data.</text>
</comment>
<dbReference type="Gene3D" id="3.40.1020.10">
    <property type="entry name" value="Biosynthetic Threonine Deaminase, Domain 3"/>
    <property type="match status" value="1"/>
</dbReference>
<dbReference type="Proteomes" id="UP000247540">
    <property type="component" value="Unassembled WGS sequence"/>
</dbReference>
<comment type="function">
    <text evidence="11 12">Catalyzes the anaerobic formation of alpha-ketobutyrate and ammonia from threonine in a two-step reaction. The first step involved a dehydration of threonine and a production of enamine intermediates (aminocrotonate), which tautomerizes to its imine form (iminobutyrate). Both intermediates are unstable and short-lived. The second step is the nonenzymatic hydrolysis of the enamine/imine intermediates to form 2-ketobutyrate and free ammonia. In the low water environment of the cell, the second step is accelerated by RidA.</text>
</comment>
<dbReference type="InterPro" id="IPR050147">
    <property type="entry name" value="Ser/Thr_Dehydratase"/>
</dbReference>
<dbReference type="EC" id="4.3.1.19" evidence="12"/>
<dbReference type="GO" id="GO:0009097">
    <property type="term" value="P:isoleucine biosynthetic process"/>
    <property type="evidence" value="ECO:0007669"/>
    <property type="project" value="UniProtKB-UniRule"/>
</dbReference>
<dbReference type="InterPro" id="IPR001926">
    <property type="entry name" value="TrpB-like_PALP"/>
</dbReference>
<organism evidence="14 15">
    <name type="scientific">Xylophilus ampelinus</name>
    <dbReference type="NCBI Taxonomy" id="54067"/>
    <lineage>
        <taxon>Bacteria</taxon>
        <taxon>Pseudomonadati</taxon>
        <taxon>Pseudomonadota</taxon>
        <taxon>Betaproteobacteria</taxon>
        <taxon>Burkholderiales</taxon>
        <taxon>Xylophilus</taxon>
    </lineage>
</organism>
<dbReference type="AlphaFoldDB" id="A0A318SEH1"/>
<keyword evidence="15" id="KW-1185">Reference proteome</keyword>
<proteinExistence type="inferred from homology"/>
<dbReference type="Pfam" id="PF00585">
    <property type="entry name" value="Thr_dehydrat_C"/>
    <property type="match status" value="2"/>
</dbReference>
<comment type="catalytic activity">
    <reaction evidence="1 12">
        <text>L-threonine = 2-oxobutanoate + NH4(+)</text>
        <dbReference type="Rhea" id="RHEA:22108"/>
        <dbReference type="ChEBI" id="CHEBI:16763"/>
        <dbReference type="ChEBI" id="CHEBI:28938"/>
        <dbReference type="ChEBI" id="CHEBI:57926"/>
        <dbReference type="EC" id="4.3.1.19"/>
    </reaction>
</comment>
<evidence type="ECO:0000256" key="3">
    <source>
        <dbReference type="ARBA" id="ARBA00004810"/>
    </source>
</evidence>
<feature type="domain" description="ACT-like" evidence="13">
    <location>
        <begin position="353"/>
        <end position="429"/>
    </location>
</feature>
<dbReference type="PANTHER" id="PTHR48078">
    <property type="entry name" value="THREONINE DEHYDRATASE, MITOCHONDRIAL-RELATED"/>
    <property type="match status" value="1"/>
</dbReference>
<gene>
    <name evidence="12" type="primary">ilvA</name>
    <name evidence="14" type="ORF">DFQ15_1179</name>
</gene>
<name>A0A318SEH1_9BURK</name>
<dbReference type="UniPathway" id="UPA00047">
    <property type="reaction ID" value="UER00054"/>
</dbReference>
<evidence type="ECO:0000256" key="5">
    <source>
        <dbReference type="ARBA" id="ARBA00022605"/>
    </source>
</evidence>
<evidence type="ECO:0000256" key="1">
    <source>
        <dbReference type="ARBA" id="ARBA00001274"/>
    </source>
</evidence>
<keyword evidence="10 12" id="KW-0100">Branched-chain amino acid biosynthesis</keyword>
<comment type="similarity">
    <text evidence="4 12">Belongs to the serine/threonine dehydratase family.</text>
</comment>
<keyword evidence="6 12" id="KW-0412">Isoleucine biosynthesis</keyword>
<reference evidence="14 15" key="1">
    <citation type="submission" date="2018-06" db="EMBL/GenBank/DDBJ databases">
        <title>Genomic Encyclopedia of Type Strains, Phase III (KMG-III): the genomes of soil and plant-associated and newly described type strains.</title>
        <authorList>
            <person name="Whitman W."/>
        </authorList>
    </citation>
    <scope>NUCLEOTIDE SEQUENCE [LARGE SCALE GENOMIC DNA]</scope>
    <source>
        <strain evidence="14 15">CECT 7646</strain>
    </source>
</reference>
<dbReference type="InterPro" id="IPR005787">
    <property type="entry name" value="Thr_deHydtase_biosynth"/>
</dbReference>
<evidence type="ECO:0000256" key="4">
    <source>
        <dbReference type="ARBA" id="ARBA00010869"/>
    </source>
</evidence>
<dbReference type="GO" id="GO:0004794">
    <property type="term" value="F:threonine deaminase activity"/>
    <property type="evidence" value="ECO:0007669"/>
    <property type="project" value="UniProtKB-UniRule"/>
</dbReference>
<evidence type="ECO:0000256" key="8">
    <source>
        <dbReference type="ARBA" id="ARBA00022898"/>
    </source>
</evidence>
<dbReference type="GO" id="GO:0003941">
    <property type="term" value="F:L-serine ammonia-lyase activity"/>
    <property type="evidence" value="ECO:0007669"/>
    <property type="project" value="TreeGrafter"/>
</dbReference>
<dbReference type="PANTHER" id="PTHR48078:SF11">
    <property type="entry name" value="THREONINE DEHYDRATASE, MITOCHONDRIAL"/>
    <property type="match status" value="1"/>
</dbReference>
<dbReference type="EMBL" id="QJTC01000017">
    <property type="protein sequence ID" value="PYE75976.1"/>
    <property type="molecule type" value="Genomic_DNA"/>
</dbReference>
<dbReference type="InterPro" id="IPR001721">
    <property type="entry name" value="TD_ACT-like"/>
</dbReference>
<dbReference type="Gene3D" id="3.40.50.1100">
    <property type="match status" value="2"/>
</dbReference>
<comment type="cofactor">
    <cofactor evidence="2 12">
        <name>pyridoxal 5'-phosphate</name>
        <dbReference type="ChEBI" id="CHEBI:597326"/>
    </cofactor>
</comment>
<feature type="domain" description="ACT-like" evidence="13">
    <location>
        <begin position="457"/>
        <end position="528"/>
    </location>
</feature>
<dbReference type="CDD" id="cd01562">
    <property type="entry name" value="Thr-dehyd"/>
    <property type="match status" value="1"/>
</dbReference>
<dbReference type="PROSITE" id="PS51672">
    <property type="entry name" value="ACT_LIKE"/>
    <property type="match status" value="2"/>
</dbReference>
<evidence type="ECO:0000313" key="14">
    <source>
        <dbReference type="EMBL" id="PYE75976.1"/>
    </source>
</evidence>
<dbReference type="InterPro" id="IPR045865">
    <property type="entry name" value="ACT-like_dom_sf"/>
</dbReference>
<evidence type="ECO:0000256" key="2">
    <source>
        <dbReference type="ARBA" id="ARBA00001933"/>
    </source>
</evidence>
<keyword evidence="7" id="KW-0677">Repeat</keyword>
<keyword evidence="5 12" id="KW-0028">Amino-acid biosynthesis</keyword>
<accession>A0A318SEH1</accession>
<dbReference type="InterPro" id="IPR038110">
    <property type="entry name" value="TD_ACT-like_sf"/>
</dbReference>
<evidence type="ECO:0000256" key="9">
    <source>
        <dbReference type="ARBA" id="ARBA00023239"/>
    </source>
</evidence>
<dbReference type="SUPFAM" id="SSF53686">
    <property type="entry name" value="Tryptophan synthase beta subunit-like PLP-dependent enzymes"/>
    <property type="match status" value="1"/>
</dbReference>
<dbReference type="GO" id="GO:0006567">
    <property type="term" value="P:L-threonine catabolic process"/>
    <property type="evidence" value="ECO:0007669"/>
    <property type="project" value="TreeGrafter"/>
</dbReference>
<dbReference type="FunFam" id="3.40.50.1100:FF:000008">
    <property type="entry name" value="L-threonine dehydratase"/>
    <property type="match status" value="1"/>
</dbReference>
<dbReference type="SUPFAM" id="SSF55021">
    <property type="entry name" value="ACT-like"/>
    <property type="match status" value="2"/>
</dbReference>
<dbReference type="PROSITE" id="PS00165">
    <property type="entry name" value="DEHYDRATASE_SER_THR"/>
    <property type="match status" value="1"/>
</dbReference>
<dbReference type="InterPro" id="IPR000634">
    <property type="entry name" value="Ser/Thr_deHydtase_PyrdxlP-BS"/>
</dbReference>
<evidence type="ECO:0000256" key="7">
    <source>
        <dbReference type="ARBA" id="ARBA00022737"/>
    </source>
</evidence>
<comment type="subunit">
    <text evidence="12">Homotetramer.</text>
</comment>
<evidence type="ECO:0000256" key="10">
    <source>
        <dbReference type="ARBA" id="ARBA00023304"/>
    </source>
</evidence>
<evidence type="ECO:0000313" key="15">
    <source>
        <dbReference type="Proteomes" id="UP000247540"/>
    </source>
</evidence>
<evidence type="ECO:0000256" key="11">
    <source>
        <dbReference type="ARBA" id="ARBA00025527"/>
    </source>
</evidence>
<evidence type="ECO:0000259" key="13">
    <source>
        <dbReference type="PROSITE" id="PS51672"/>
    </source>
</evidence>
<dbReference type="NCBIfam" id="TIGR01124">
    <property type="entry name" value="ilvA_2Cterm"/>
    <property type="match status" value="1"/>
</dbReference>
<keyword evidence="9 12" id="KW-0456">Lyase</keyword>
<dbReference type="OrthoDB" id="9811476at2"/>
<dbReference type="InterPro" id="IPR036052">
    <property type="entry name" value="TrpB-like_PALP_sf"/>
</dbReference>
<dbReference type="GO" id="GO:0030170">
    <property type="term" value="F:pyridoxal phosphate binding"/>
    <property type="evidence" value="ECO:0007669"/>
    <property type="project" value="InterPro"/>
</dbReference>